<gene>
    <name evidence="2" type="ORF">TNIN_407901</name>
</gene>
<sequence length="80" mass="9105">MMKIMIFVLALVAVVSSSVIPLHNYHALIDDYGLEYGNHGYPVFEHGIYGYPSLGYGTYEHEDLGYGIYGYPGLGYRRYF</sequence>
<keyword evidence="3" id="KW-1185">Reference proteome</keyword>
<evidence type="ECO:0000256" key="1">
    <source>
        <dbReference type="SAM" id="SignalP"/>
    </source>
</evidence>
<name>A0A8X6YL40_9ARAC</name>
<comment type="caution">
    <text evidence="2">The sequence shown here is derived from an EMBL/GenBank/DDBJ whole genome shotgun (WGS) entry which is preliminary data.</text>
</comment>
<protein>
    <submittedName>
        <fullName evidence="2">Uncharacterized protein</fullName>
    </submittedName>
</protein>
<dbReference type="Proteomes" id="UP000886998">
    <property type="component" value="Unassembled WGS sequence"/>
</dbReference>
<feature type="signal peptide" evidence="1">
    <location>
        <begin position="1"/>
        <end position="17"/>
    </location>
</feature>
<keyword evidence="1" id="KW-0732">Signal</keyword>
<evidence type="ECO:0000313" key="3">
    <source>
        <dbReference type="Proteomes" id="UP000886998"/>
    </source>
</evidence>
<proteinExistence type="predicted"/>
<organism evidence="2 3">
    <name type="scientific">Trichonephila inaurata madagascariensis</name>
    <dbReference type="NCBI Taxonomy" id="2747483"/>
    <lineage>
        <taxon>Eukaryota</taxon>
        <taxon>Metazoa</taxon>
        <taxon>Ecdysozoa</taxon>
        <taxon>Arthropoda</taxon>
        <taxon>Chelicerata</taxon>
        <taxon>Arachnida</taxon>
        <taxon>Araneae</taxon>
        <taxon>Araneomorphae</taxon>
        <taxon>Entelegynae</taxon>
        <taxon>Araneoidea</taxon>
        <taxon>Nephilidae</taxon>
        <taxon>Trichonephila</taxon>
        <taxon>Trichonephila inaurata</taxon>
    </lineage>
</organism>
<evidence type="ECO:0000313" key="2">
    <source>
        <dbReference type="EMBL" id="GFY72901.1"/>
    </source>
</evidence>
<dbReference type="AlphaFoldDB" id="A0A8X6YL40"/>
<feature type="chain" id="PRO_5036488502" evidence="1">
    <location>
        <begin position="18"/>
        <end position="80"/>
    </location>
</feature>
<dbReference type="EMBL" id="BMAV01019727">
    <property type="protein sequence ID" value="GFY72901.1"/>
    <property type="molecule type" value="Genomic_DNA"/>
</dbReference>
<accession>A0A8X6YL40</accession>
<reference evidence="2" key="1">
    <citation type="submission" date="2020-08" db="EMBL/GenBank/DDBJ databases">
        <title>Multicomponent nature underlies the extraordinary mechanical properties of spider dragline silk.</title>
        <authorList>
            <person name="Kono N."/>
            <person name="Nakamura H."/>
            <person name="Mori M."/>
            <person name="Yoshida Y."/>
            <person name="Ohtoshi R."/>
            <person name="Malay A.D."/>
            <person name="Moran D.A.P."/>
            <person name="Tomita M."/>
            <person name="Numata K."/>
            <person name="Arakawa K."/>
        </authorList>
    </citation>
    <scope>NUCLEOTIDE SEQUENCE</scope>
</reference>